<sequence length="124" mass="13161">MLAFTLALALGTAAQAAPRPATPIMIEAGDLDPCSNGVVHGLKAAGDGFLSIRSTPSTKGRELDRLYNGADVYICAQKGDWIGIVYSHKGGNCNVTSPWPKTMAYTGPCRSGWAHRRWIELTAG</sequence>
<name>A0ABV0BHX2_9SPHN</name>
<feature type="signal peptide" evidence="1">
    <location>
        <begin position="1"/>
        <end position="16"/>
    </location>
</feature>
<feature type="chain" id="PRO_5045688491" description="Integron" evidence="1">
    <location>
        <begin position="17"/>
        <end position="124"/>
    </location>
</feature>
<dbReference type="Gene3D" id="2.30.30.40">
    <property type="entry name" value="SH3 Domains"/>
    <property type="match status" value="1"/>
</dbReference>
<keyword evidence="1" id="KW-0732">Signal</keyword>
<comment type="caution">
    <text evidence="2">The sequence shown here is derived from an EMBL/GenBank/DDBJ whole genome shotgun (WGS) entry which is preliminary data.</text>
</comment>
<dbReference type="EMBL" id="JBDIZK010000016">
    <property type="protein sequence ID" value="MEN3749680.1"/>
    <property type="molecule type" value="Genomic_DNA"/>
</dbReference>
<accession>A0ABV0BHX2</accession>
<evidence type="ECO:0000313" key="2">
    <source>
        <dbReference type="EMBL" id="MEN3749680.1"/>
    </source>
</evidence>
<organism evidence="2 3">
    <name type="scientific">Sphingomonas rustica</name>
    <dbReference type="NCBI Taxonomy" id="3103142"/>
    <lineage>
        <taxon>Bacteria</taxon>
        <taxon>Pseudomonadati</taxon>
        <taxon>Pseudomonadota</taxon>
        <taxon>Alphaproteobacteria</taxon>
        <taxon>Sphingomonadales</taxon>
        <taxon>Sphingomonadaceae</taxon>
        <taxon>Sphingomonas</taxon>
    </lineage>
</organism>
<dbReference type="RefSeq" id="WP_346248728.1">
    <property type="nucleotide sequence ID" value="NZ_JBDIZK010000016.1"/>
</dbReference>
<keyword evidence="3" id="KW-1185">Reference proteome</keyword>
<reference evidence="2 3" key="1">
    <citation type="submission" date="2024-05" db="EMBL/GenBank/DDBJ databases">
        <title>Sphingomonas sp. HF-S3 16S ribosomal RNA gene Genome sequencing and assembly.</title>
        <authorList>
            <person name="Lee H."/>
        </authorList>
    </citation>
    <scope>NUCLEOTIDE SEQUENCE [LARGE SCALE GENOMIC DNA]</scope>
    <source>
        <strain evidence="2 3">HF-S3</strain>
    </source>
</reference>
<evidence type="ECO:0008006" key="4">
    <source>
        <dbReference type="Google" id="ProtNLM"/>
    </source>
</evidence>
<dbReference type="Proteomes" id="UP001427805">
    <property type="component" value="Unassembled WGS sequence"/>
</dbReference>
<protein>
    <recommendedName>
        <fullName evidence="4">Integron</fullName>
    </recommendedName>
</protein>
<evidence type="ECO:0000313" key="3">
    <source>
        <dbReference type="Proteomes" id="UP001427805"/>
    </source>
</evidence>
<evidence type="ECO:0000256" key="1">
    <source>
        <dbReference type="SAM" id="SignalP"/>
    </source>
</evidence>
<proteinExistence type="predicted"/>
<gene>
    <name evidence="2" type="ORF">TPR58_21080</name>
</gene>